<feature type="transmembrane region" description="Helical" evidence="9">
    <location>
        <begin position="100"/>
        <end position="119"/>
    </location>
</feature>
<dbReference type="Proteomes" id="UP000469870">
    <property type="component" value="Unassembled WGS sequence"/>
</dbReference>
<dbReference type="RefSeq" id="WP_153861561.1">
    <property type="nucleotide sequence ID" value="NZ_WJQR01000003.1"/>
</dbReference>
<dbReference type="NCBIfam" id="TIGR00835">
    <property type="entry name" value="agcS"/>
    <property type="match status" value="1"/>
</dbReference>
<dbReference type="PRINTS" id="PR00175">
    <property type="entry name" value="NAALASMPORT"/>
</dbReference>
<dbReference type="GO" id="GO:0005283">
    <property type="term" value="F:amino acid:sodium symporter activity"/>
    <property type="evidence" value="ECO:0007669"/>
    <property type="project" value="InterPro"/>
</dbReference>
<evidence type="ECO:0000256" key="9">
    <source>
        <dbReference type="RuleBase" id="RU363064"/>
    </source>
</evidence>
<dbReference type="InterPro" id="IPR001463">
    <property type="entry name" value="Na/Ala_symport"/>
</dbReference>
<reference evidence="12 13" key="1">
    <citation type="submission" date="2019-11" db="EMBL/GenBank/DDBJ databases">
        <title>Characterisation of Fundicoccus ignavus gen. nov. sp. nov., a novel genus of the family Aerococcaceae isolated from bulk tank milk.</title>
        <authorList>
            <person name="Siebert A."/>
            <person name="Huptas C."/>
            <person name="Wenning M."/>
            <person name="Scherer S."/>
            <person name="Doll E.V."/>
        </authorList>
    </citation>
    <scope>NUCLEOTIDE SEQUENCE [LARGE SCALE GENOMIC DNA]</scope>
    <source>
        <strain evidence="10 13">DSM 109653</strain>
        <strain evidence="11 12">WS4759</strain>
    </source>
</reference>
<dbReference type="PANTHER" id="PTHR30330">
    <property type="entry name" value="AGSS FAMILY TRANSPORTER, SODIUM-ALANINE"/>
    <property type="match status" value="1"/>
</dbReference>
<keyword evidence="4 9" id="KW-1003">Cell membrane</keyword>
<dbReference type="Pfam" id="PF01235">
    <property type="entry name" value="Na_Ala_symp"/>
    <property type="match status" value="1"/>
</dbReference>
<feature type="transmembrane region" description="Helical" evidence="9">
    <location>
        <begin position="20"/>
        <end position="37"/>
    </location>
</feature>
<gene>
    <name evidence="11" type="ORF">GIY09_11115</name>
    <name evidence="10" type="ORF">GIY11_03785</name>
</gene>
<evidence type="ECO:0000256" key="3">
    <source>
        <dbReference type="ARBA" id="ARBA00022448"/>
    </source>
</evidence>
<keyword evidence="6 9" id="KW-0769">Symport</keyword>
<evidence type="ECO:0000313" key="12">
    <source>
        <dbReference type="Proteomes" id="UP000430975"/>
    </source>
</evidence>
<comment type="similarity">
    <text evidence="2 9">Belongs to the alanine or glycine:cation symporter (AGCS) (TC 2.A.25) family.</text>
</comment>
<evidence type="ECO:0000256" key="6">
    <source>
        <dbReference type="ARBA" id="ARBA00022847"/>
    </source>
</evidence>
<evidence type="ECO:0000256" key="1">
    <source>
        <dbReference type="ARBA" id="ARBA00004651"/>
    </source>
</evidence>
<dbReference type="EMBL" id="WJQS01000013">
    <property type="protein sequence ID" value="MRI86394.1"/>
    <property type="molecule type" value="Genomic_DNA"/>
</dbReference>
<feature type="transmembrane region" description="Helical" evidence="9">
    <location>
        <begin position="219"/>
        <end position="239"/>
    </location>
</feature>
<feature type="transmembrane region" description="Helical" evidence="9">
    <location>
        <begin position="308"/>
        <end position="331"/>
    </location>
</feature>
<dbReference type="GO" id="GO:0005886">
    <property type="term" value="C:plasma membrane"/>
    <property type="evidence" value="ECO:0007669"/>
    <property type="project" value="UniProtKB-SubCell"/>
</dbReference>
<evidence type="ECO:0000256" key="5">
    <source>
        <dbReference type="ARBA" id="ARBA00022692"/>
    </source>
</evidence>
<dbReference type="Gene3D" id="1.20.1740.10">
    <property type="entry name" value="Amino acid/polyamine transporter I"/>
    <property type="match status" value="1"/>
</dbReference>
<keyword evidence="8 9" id="KW-0472">Membrane</keyword>
<feature type="transmembrane region" description="Helical" evidence="9">
    <location>
        <begin position="399"/>
        <end position="417"/>
    </location>
</feature>
<evidence type="ECO:0000313" key="13">
    <source>
        <dbReference type="Proteomes" id="UP000469870"/>
    </source>
</evidence>
<dbReference type="AlphaFoldDB" id="A0A6I2GI45"/>
<name>A0A6I2GI45_9LACT</name>
<keyword evidence="5 9" id="KW-0812">Transmembrane</keyword>
<evidence type="ECO:0000256" key="7">
    <source>
        <dbReference type="ARBA" id="ARBA00022989"/>
    </source>
</evidence>
<feature type="transmembrane region" description="Helical" evidence="9">
    <location>
        <begin position="154"/>
        <end position="174"/>
    </location>
</feature>
<comment type="caution">
    <text evidence="11">The sequence shown here is derived from an EMBL/GenBank/DDBJ whole genome shotgun (WGS) entry which is preliminary data.</text>
</comment>
<sequence>MKQVETIIVRINEWLWGPPMMISLVGFGILATFYIGFPQFRKLGLGFKLTWKQIVQREEDGEGSMTSFQALSTAVAAQVGTGNIGGVASAIAAGGAGAVFWMWVTAIFGMATIYVEAILAQKYRERKEGELVGGPAYYLSRGLSNKGFAKLGKCLANIFAVLIIVALGFVGNAVQANSISGVMYEAFGINSLLLGFMIAALAALIFIGGVNRIARFTEMIVPFMALVYIIAAIAVLIMFRDMIVPVLQAIFVNAFSSRAVFGGAVGYSFQQAIRYGVARGLFSNEAGMGSTPNSHAVANVKHPVEQGAAAMVGVFIDTLIVCTATALIVLVTGSNNSGYVGPAITMEGFRIAFGNFGAKFIAVALLFFAFTTIMAWYYFGENNVKYLFKQRAALKVYQVMVMTSIIVGATSNVSLVWEFADMFNGLMVIPNIIGLVFMIKEVKGLTKDFDQQNLSNEPLYFDYLYR</sequence>
<evidence type="ECO:0000313" key="11">
    <source>
        <dbReference type="EMBL" id="MRI86394.1"/>
    </source>
</evidence>
<protein>
    <submittedName>
        <fullName evidence="11">Amino acid carrier protein</fullName>
    </submittedName>
</protein>
<dbReference type="Proteomes" id="UP000430975">
    <property type="component" value="Unassembled WGS sequence"/>
</dbReference>
<comment type="subcellular location">
    <subcellularLocation>
        <location evidence="1 9">Cell membrane</location>
        <topology evidence="1 9">Multi-pass membrane protein</topology>
    </subcellularLocation>
</comment>
<proteinExistence type="inferred from homology"/>
<evidence type="ECO:0000256" key="8">
    <source>
        <dbReference type="ARBA" id="ARBA00023136"/>
    </source>
</evidence>
<evidence type="ECO:0000313" key="10">
    <source>
        <dbReference type="EMBL" id="MRI81132.1"/>
    </source>
</evidence>
<dbReference type="FunFam" id="1.20.1740.10:FF:000004">
    <property type="entry name" value="Sodium:alanine symporter family protein"/>
    <property type="match status" value="1"/>
</dbReference>
<evidence type="ECO:0000256" key="4">
    <source>
        <dbReference type="ARBA" id="ARBA00022475"/>
    </source>
</evidence>
<dbReference type="PANTHER" id="PTHR30330:SF14">
    <property type="entry name" value="SODIUM_AMINO ACID (ALANINE) SYMPORTER"/>
    <property type="match status" value="1"/>
</dbReference>
<feature type="transmembrane region" description="Helical" evidence="9">
    <location>
        <begin position="423"/>
        <end position="439"/>
    </location>
</feature>
<organism evidence="11 12">
    <name type="scientific">Fundicoccus ignavus</name>
    <dbReference type="NCBI Taxonomy" id="2664442"/>
    <lineage>
        <taxon>Bacteria</taxon>
        <taxon>Bacillati</taxon>
        <taxon>Bacillota</taxon>
        <taxon>Bacilli</taxon>
        <taxon>Lactobacillales</taxon>
        <taxon>Aerococcaceae</taxon>
        <taxon>Fundicoccus</taxon>
    </lineage>
</organism>
<keyword evidence="3 9" id="KW-0813">Transport</keyword>
<keyword evidence="12" id="KW-1185">Reference proteome</keyword>
<dbReference type="PROSITE" id="PS00873">
    <property type="entry name" value="NA_ALANINE_SYMP"/>
    <property type="match status" value="1"/>
</dbReference>
<feature type="transmembrane region" description="Helical" evidence="9">
    <location>
        <begin position="186"/>
        <end position="207"/>
    </location>
</feature>
<feature type="transmembrane region" description="Helical" evidence="9">
    <location>
        <begin position="351"/>
        <end position="379"/>
    </location>
</feature>
<accession>A0A6I2GI45</accession>
<dbReference type="EMBL" id="WJQR01000003">
    <property type="protein sequence ID" value="MRI81132.1"/>
    <property type="molecule type" value="Genomic_DNA"/>
</dbReference>
<keyword evidence="7 9" id="KW-1133">Transmembrane helix</keyword>
<evidence type="ECO:0000256" key="2">
    <source>
        <dbReference type="ARBA" id="ARBA00009261"/>
    </source>
</evidence>